<accession>A0A914IGM3</accession>
<protein>
    <submittedName>
        <fullName evidence="3">DUF5667 domain-containing protein</fullName>
    </submittedName>
</protein>
<sequence>MLLPAVFLLAPTIFIFNCAYAQNKSEPLKIVPNSAGYTFNKLVDELKEMTNSLWLAKGCQIIQKLQGNPEYAKVVAEHSELVRLLQSVAKVCNEAKKDNSMFFELNETFAENGPPILAQLKLKEQRLLQQNTKKDFELLQIGDLVAKLCLNVVPEGHWKGALNELLGEKVHLLPSDLAEFIIKMNSMTEQQLGSPKAYHRRMRRGDEAKMSGTRIRFQVVLGIQKYLVSKSTVLGIQKLMDPNNGWYDAKNDTVILKAEVTADKPIGVK</sequence>
<organism evidence="2 3">
    <name type="scientific">Globodera rostochiensis</name>
    <name type="common">Golden nematode worm</name>
    <name type="synonym">Heterodera rostochiensis</name>
    <dbReference type="NCBI Taxonomy" id="31243"/>
    <lineage>
        <taxon>Eukaryota</taxon>
        <taxon>Metazoa</taxon>
        <taxon>Ecdysozoa</taxon>
        <taxon>Nematoda</taxon>
        <taxon>Chromadorea</taxon>
        <taxon>Rhabditida</taxon>
        <taxon>Tylenchina</taxon>
        <taxon>Tylenchomorpha</taxon>
        <taxon>Tylenchoidea</taxon>
        <taxon>Heteroderidae</taxon>
        <taxon>Heteroderinae</taxon>
        <taxon>Globodera</taxon>
    </lineage>
</organism>
<dbReference type="AlphaFoldDB" id="A0A914IGM3"/>
<evidence type="ECO:0000313" key="3">
    <source>
        <dbReference type="WBParaSite" id="Gr19_v10_g9700.t1"/>
    </source>
</evidence>
<proteinExistence type="predicted"/>
<keyword evidence="2" id="KW-1185">Reference proteome</keyword>
<reference evidence="3" key="1">
    <citation type="submission" date="2022-11" db="UniProtKB">
        <authorList>
            <consortium name="WormBaseParasite"/>
        </authorList>
    </citation>
    <scope>IDENTIFICATION</scope>
</reference>
<evidence type="ECO:0000256" key="1">
    <source>
        <dbReference type="SAM" id="SignalP"/>
    </source>
</evidence>
<evidence type="ECO:0000313" key="2">
    <source>
        <dbReference type="Proteomes" id="UP000887572"/>
    </source>
</evidence>
<keyword evidence="1" id="KW-0732">Signal</keyword>
<dbReference type="Proteomes" id="UP000887572">
    <property type="component" value="Unplaced"/>
</dbReference>
<name>A0A914IGM3_GLORO</name>
<feature type="chain" id="PRO_5037915651" evidence="1">
    <location>
        <begin position="22"/>
        <end position="269"/>
    </location>
</feature>
<feature type="signal peptide" evidence="1">
    <location>
        <begin position="1"/>
        <end position="21"/>
    </location>
</feature>
<dbReference type="WBParaSite" id="Gr19_v10_g9700.t1">
    <property type="protein sequence ID" value="Gr19_v10_g9700.t1"/>
    <property type="gene ID" value="Gr19_v10_g9700"/>
</dbReference>